<dbReference type="AlphaFoldDB" id="A0A5N6LUA6"/>
<feature type="region of interest" description="Disordered" evidence="1">
    <location>
        <begin position="1"/>
        <end position="59"/>
    </location>
</feature>
<dbReference type="Proteomes" id="UP000326396">
    <property type="component" value="Linkage Group LG8"/>
</dbReference>
<comment type="caution">
    <text evidence="2">The sequence shown here is derived from an EMBL/GenBank/DDBJ whole genome shotgun (WGS) entry which is preliminary data.</text>
</comment>
<evidence type="ECO:0000313" key="3">
    <source>
        <dbReference type="Proteomes" id="UP000326396"/>
    </source>
</evidence>
<keyword evidence="3" id="KW-1185">Reference proteome</keyword>
<feature type="compositionally biased region" description="Basic and acidic residues" evidence="1">
    <location>
        <begin position="13"/>
        <end position="32"/>
    </location>
</feature>
<evidence type="ECO:0000256" key="1">
    <source>
        <dbReference type="SAM" id="MobiDB-lite"/>
    </source>
</evidence>
<accession>A0A5N6LUA6</accession>
<dbReference type="OrthoDB" id="1921521at2759"/>
<feature type="compositionally biased region" description="Polar residues" evidence="1">
    <location>
        <begin position="1"/>
        <end position="12"/>
    </location>
</feature>
<reference evidence="2 3" key="1">
    <citation type="submission" date="2019-05" db="EMBL/GenBank/DDBJ databases">
        <title>Mikania micrantha, genome provides insights into the molecular mechanism of rapid growth.</title>
        <authorList>
            <person name="Liu B."/>
        </authorList>
    </citation>
    <scope>NUCLEOTIDE SEQUENCE [LARGE SCALE GENOMIC DNA]</scope>
    <source>
        <strain evidence="2">NLD-2019</strain>
        <tissue evidence="2">Leaf</tissue>
    </source>
</reference>
<protein>
    <submittedName>
        <fullName evidence="2">Uncharacterized protein</fullName>
    </submittedName>
</protein>
<gene>
    <name evidence="2" type="ORF">E3N88_38540</name>
</gene>
<sequence>MNNSEKQQSVSNREVDEKQQQSVSDREVDEKQQQSNDDSSPESTTGEEESTANSVDSLAMRDVNDTGLAARLTDFVVGDGDVDSDLLMQRNTQQGTGMQWLLALDMQVMGACRADERLKPLLKVNASSVVEGRLQSHLSQHFEPLEVGMLARCLCNPLASIRVGKIKKQGTLLTPTSIRIVRGKSMPATPEHSMPWINYYCIASEFLVYDFRIQFDRRSLLPSNSTAVLHFQVDSDFICQGFCGRRPFPISEIAK</sequence>
<name>A0A5N6LUA6_9ASTR</name>
<proteinExistence type="predicted"/>
<dbReference type="EMBL" id="SZYD01000018">
    <property type="protein sequence ID" value="KAD2805163.1"/>
    <property type="molecule type" value="Genomic_DNA"/>
</dbReference>
<evidence type="ECO:0000313" key="2">
    <source>
        <dbReference type="EMBL" id="KAD2805163.1"/>
    </source>
</evidence>
<organism evidence="2 3">
    <name type="scientific">Mikania micrantha</name>
    <name type="common">bitter vine</name>
    <dbReference type="NCBI Taxonomy" id="192012"/>
    <lineage>
        <taxon>Eukaryota</taxon>
        <taxon>Viridiplantae</taxon>
        <taxon>Streptophyta</taxon>
        <taxon>Embryophyta</taxon>
        <taxon>Tracheophyta</taxon>
        <taxon>Spermatophyta</taxon>
        <taxon>Magnoliopsida</taxon>
        <taxon>eudicotyledons</taxon>
        <taxon>Gunneridae</taxon>
        <taxon>Pentapetalae</taxon>
        <taxon>asterids</taxon>
        <taxon>campanulids</taxon>
        <taxon>Asterales</taxon>
        <taxon>Asteraceae</taxon>
        <taxon>Asteroideae</taxon>
        <taxon>Heliantheae alliance</taxon>
        <taxon>Eupatorieae</taxon>
        <taxon>Mikania</taxon>
    </lineage>
</organism>
<dbReference type="PANTHER" id="PTHR36741:SF1">
    <property type="entry name" value="OS07G0100500 PROTEIN"/>
    <property type="match status" value="1"/>
</dbReference>
<dbReference type="PANTHER" id="PTHR36741">
    <property type="entry name" value="OS07G0100500 PROTEIN"/>
    <property type="match status" value="1"/>
</dbReference>